<dbReference type="NCBIfam" id="TIGR01787">
    <property type="entry name" value="squalene_cyclas"/>
    <property type="match status" value="1"/>
</dbReference>
<keyword evidence="5" id="KW-0472">Membrane</keyword>
<dbReference type="InterPro" id="IPR032697">
    <property type="entry name" value="SQ_cyclase_N"/>
</dbReference>
<dbReference type="InterPro" id="IPR002365">
    <property type="entry name" value="Terpene_synthase_CS"/>
</dbReference>
<dbReference type="SUPFAM" id="SSF48239">
    <property type="entry name" value="Terpenoid cyclases/Protein prenyltransferases"/>
    <property type="match status" value="2"/>
</dbReference>
<organism evidence="8 10">
    <name type="scientific">Ziziphus jujuba</name>
    <name type="common">Chinese jujube</name>
    <name type="synonym">Ziziphus sativa</name>
    <dbReference type="NCBI Taxonomy" id="326968"/>
    <lineage>
        <taxon>Eukaryota</taxon>
        <taxon>Viridiplantae</taxon>
        <taxon>Streptophyta</taxon>
        <taxon>Embryophyta</taxon>
        <taxon>Tracheophyta</taxon>
        <taxon>Spermatophyta</taxon>
        <taxon>Magnoliopsida</taxon>
        <taxon>eudicotyledons</taxon>
        <taxon>Gunneridae</taxon>
        <taxon>Pentapetalae</taxon>
        <taxon>rosids</taxon>
        <taxon>fabids</taxon>
        <taxon>Rosales</taxon>
        <taxon>Rhamnaceae</taxon>
        <taxon>Paliureae</taxon>
        <taxon>Ziziphus</taxon>
    </lineage>
</organism>
<evidence type="ECO:0000256" key="5">
    <source>
        <dbReference type="SAM" id="Phobius"/>
    </source>
</evidence>
<proteinExistence type="inferred from homology"/>
<reference evidence="9 10" key="1">
    <citation type="submission" date="2025-05" db="UniProtKB">
        <authorList>
            <consortium name="RefSeq"/>
        </authorList>
    </citation>
    <scope>IDENTIFICATION</scope>
    <source>
        <tissue evidence="9 10">Seedling</tissue>
    </source>
</reference>
<dbReference type="Pfam" id="PF13243">
    <property type="entry name" value="SQHop_cyclase_C"/>
    <property type="match status" value="1"/>
</dbReference>
<evidence type="ECO:0000313" key="9">
    <source>
        <dbReference type="RefSeq" id="XP_048333085.2"/>
    </source>
</evidence>
<keyword evidence="8" id="KW-1185">Reference proteome</keyword>
<dbReference type="RefSeq" id="XP_048333086.2">
    <property type="nucleotide sequence ID" value="XM_048477129.2"/>
</dbReference>
<dbReference type="SFLD" id="SFLDG01016">
    <property type="entry name" value="Prenyltransferase_Like_2"/>
    <property type="match status" value="1"/>
</dbReference>
<evidence type="ECO:0000256" key="4">
    <source>
        <dbReference type="RuleBase" id="RU362003"/>
    </source>
</evidence>
<sequence length="762" mass="87846">MWKIKFGAGEKEPYLFSTNNFLGRQIWEYDADAGSPEEREEVEKARQHFYQNRFNLKACSDLLWRFQLLREKKFKQSIPQEKVEDGDKKISYKTADATMRRAINFWSALQSPHGHWPALNAGVMFYVPLFVFCMYITGTLHTVFNEHHRREMLWYMYCHQNEDGGWGLHIEGPSMMMCTVLNYLAMRILGEGPDGGLNSACSRARKWILDHGGAMYSASWGKTWMAILGVYDWEGSNPLPPEFWFYQTLVPLHPSKMMCYTRLTFMPMSYLYGKRFVGPITPLIQQLREEIYNQPYNQIKWAKVRHCCAKEDNYYPHGRLQRLMWDGFYYVAEPLLNSRLFKRIRESAVQKALDHIHYEDENSRYITIACVEKPLMMLACWADDPNGEYFKKHIARVVDFFWVAEDGLTLQSLGSQTWDASLSIQALLAANVSNEIGPILKKAHEFLKMSQVRVNPSGDYLAHFRHTSKGAWTFSDRDHGWQVSDCTAEALKCCLMFKAMSPELVGDPIEPECFYDAVNVLLPLQGKNGGVSAWEPPGAPRWLEWLNPVEFLEGLVIEYEYPECTSSALQALILFKKLFPEHRKKEKEIDMFVTKAVRYLEQVQMPDGSWYGTWGICFVYGTWFAIRGLEAAGKNYYNCEAVRRGVEFLRNTQRGDGGWAESYTSCPNKVYTPLEGDHSNLVQTALALMGLIHGQQADRDPAPLHAAAKLLINSQLENGDFPQQEVTGAFFKNCTLHYAAYRNIFPLWALAEYRNLVAFSSN</sequence>
<dbReference type="Proteomes" id="UP001652623">
    <property type="component" value="Chromosome 3"/>
</dbReference>
<dbReference type="GeneID" id="107422768"/>
<protein>
    <recommendedName>
        <fullName evidence="4">Terpene cyclase/mutase family member</fullName>
        <ecNumber evidence="4">5.4.99.-</ecNumber>
    </recommendedName>
</protein>
<comment type="similarity">
    <text evidence="1 4">Belongs to the terpene cyclase/mutase family.</text>
</comment>
<evidence type="ECO:0000259" key="7">
    <source>
        <dbReference type="Pfam" id="PF13249"/>
    </source>
</evidence>
<evidence type="ECO:0000313" key="10">
    <source>
        <dbReference type="RefSeq" id="XP_048333086.2"/>
    </source>
</evidence>
<evidence type="ECO:0000259" key="6">
    <source>
        <dbReference type="Pfam" id="PF13243"/>
    </source>
</evidence>
<name>A0ABM3IPZ4_ZIZJJ</name>
<dbReference type="InterPro" id="IPR032696">
    <property type="entry name" value="SQ_cyclase_C"/>
</dbReference>
<dbReference type="Gene3D" id="1.50.10.20">
    <property type="match status" value="2"/>
</dbReference>
<keyword evidence="5" id="KW-1133">Transmembrane helix</keyword>
<feature type="domain" description="Squalene cyclase N-terminal" evidence="7">
    <location>
        <begin position="101"/>
        <end position="403"/>
    </location>
</feature>
<keyword evidence="3 4" id="KW-0413">Isomerase</keyword>
<dbReference type="PROSITE" id="PS01074">
    <property type="entry name" value="TERPENE_SYNTHASES"/>
    <property type="match status" value="1"/>
</dbReference>
<accession>A0ABM3IPZ4</accession>
<dbReference type="RefSeq" id="XP_048333085.2">
    <property type="nucleotide sequence ID" value="XM_048477128.2"/>
</dbReference>
<keyword evidence="2" id="KW-0677">Repeat</keyword>
<dbReference type="CDD" id="cd02892">
    <property type="entry name" value="SQCY_1"/>
    <property type="match status" value="1"/>
</dbReference>
<evidence type="ECO:0000256" key="3">
    <source>
        <dbReference type="ARBA" id="ARBA00023235"/>
    </source>
</evidence>
<dbReference type="PANTHER" id="PTHR11764">
    <property type="entry name" value="TERPENE CYCLASE/MUTASE FAMILY MEMBER"/>
    <property type="match status" value="1"/>
</dbReference>
<evidence type="ECO:0000256" key="1">
    <source>
        <dbReference type="ARBA" id="ARBA00009755"/>
    </source>
</evidence>
<keyword evidence="5" id="KW-0812">Transmembrane</keyword>
<evidence type="ECO:0000256" key="2">
    <source>
        <dbReference type="ARBA" id="ARBA00022737"/>
    </source>
</evidence>
<feature type="domain" description="Squalene cyclase C-terminal" evidence="6">
    <location>
        <begin position="415"/>
        <end position="755"/>
    </location>
</feature>
<dbReference type="Pfam" id="PF13249">
    <property type="entry name" value="SQHop_cyclase_N"/>
    <property type="match status" value="1"/>
</dbReference>
<gene>
    <name evidence="9 10" type="primary">LOC107422768</name>
</gene>
<dbReference type="InterPro" id="IPR008930">
    <property type="entry name" value="Terpenoid_cyclase/PrenylTrfase"/>
</dbReference>
<dbReference type="PANTHER" id="PTHR11764:SF58">
    <property type="entry name" value="BETA-AMYRIN SYNTHASE-RELATED"/>
    <property type="match status" value="1"/>
</dbReference>
<dbReference type="EC" id="5.4.99.-" evidence="4"/>
<dbReference type="InterPro" id="IPR018333">
    <property type="entry name" value="Squalene_cyclase"/>
</dbReference>
<feature type="transmembrane region" description="Helical" evidence="5">
    <location>
        <begin position="123"/>
        <end position="144"/>
    </location>
</feature>
<evidence type="ECO:0000313" key="8">
    <source>
        <dbReference type="Proteomes" id="UP001652623"/>
    </source>
</evidence>